<dbReference type="Pfam" id="PF13521">
    <property type="entry name" value="AAA_28"/>
    <property type="match status" value="1"/>
</dbReference>
<evidence type="ECO:0000313" key="2">
    <source>
        <dbReference type="EMBL" id="SDB22724.1"/>
    </source>
</evidence>
<reference evidence="2 3" key="1">
    <citation type="submission" date="2016-10" db="EMBL/GenBank/DDBJ databases">
        <authorList>
            <person name="de Groot N.N."/>
        </authorList>
    </citation>
    <scope>NUCLEOTIDE SEQUENCE [LARGE SCALE GENOMIC DNA]</scope>
    <source>
        <strain evidence="2 3">ATCC 35022</strain>
    </source>
</reference>
<proteinExistence type="predicted"/>
<keyword evidence="3" id="KW-1185">Reference proteome</keyword>
<gene>
    <name evidence="2" type="ORF">SAMN02982931_01713</name>
</gene>
<dbReference type="OrthoDB" id="5638848at2"/>
<accession>A0A1G6BPZ4</accession>
<evidence type="ECO:0000313" key="3">
    <source>
        <dbReference type="Proteomes" id="UP000199071"/>
    </source>
</evidence>
<name>A0A1G6BPZ4_9HYPH</name>
<dbReference type="RefSeq" id="WP_090875992.1">
    <property type="nucleotide sequence ID" value="NZ_FMXQ01000003.1"/>
</dbReference>
<sequence length="189" mass="20269">MIHNDTDRPAGSNFFVISGGPGSGKTTIIDGLRSQGLVCVDEAGRDVIRAQRRIDGRGTHASDRALFCELMLARMMADYDEAGSAQGPVVFDRGIPGLVGYCRLTGLAVTDHLLRAVALFRYNPVVFVTPPWRAIFGQDDERKQDFAEAVRTFGTVAAAYAASGYQVVEVPIGPVHERVAFVAAAIADA</sequence>
<dbReference type="STRING" id="665467.SAMN02982931_01713"/>
<dbReference type="SUPFAM" id="SSF52540">
    <property type="entry name" value="P-loop containing nucleoside triphosphate hydrolases"/>
    <property type="match status" value="1"/>
</dbReference>
<dbReference type="EMBL" id="FMXQ01000003">
    <property type="protein sequence ID" value="SDB22724.1"/>
    <property type="molecule type" value="Genomic_DNA"/>
</dbReference>
<organism evidence="2 3">
    <name type="scientific">Bauldia litoralis</name>
    <dbReference type="NCBI Taxonomy" id="665467"/>
    <lineage>
        <taxon>Bacteria</taxon>
        <taxon>Pseudomonadati</taxon>
        <taxon>Pseudomonadota</taxon>
        <taxon>Alphaproteobacteria</taxon>
        <taxon>Hyphomicrobiales</taxon>
        <taxon>Kaistiaceae</taxon>
        <taxon>Bauldia</taxon>
    </lineage>
</organism>
<dbReference type="Proteomes" id="UP000199071">
    <property type="component" value="Unassembled WGS sequence"/>
</dbReference>
<dbReference type="AlphaFoldDB" id="A0A1G6BPZ4"/>
<dbReference type="InterPro" id="IPR027417">
    <property type="entry name" value="P-loop_NTPase"/>
</dbReference>
<evidence type="ECO:0000259" key="1">
    <source>
        <dbReference type="Pfam" id="PF13521"/>
    </source>
</evidence>
<dbReference type="InterPro" id="IPR038727">
    <property type="entry name" value="NadR/Ttd14_AAA_dom"/>
</dbReference>
<dbReference type="Gene3D" id="3.40.50.300">
    <property type="entry name" value="P-loop containing nucleotide triphosphate hydrolases"/>
    <property type="match status" value="1"/>
</dbReference>
<feature type="domain" description="NadR/Ttd14 AAA" evidence="1">
    <location>
        <begin position="15"/>
        <end position="178"/>
    </location>
</feature>
<protein>
    <submittedName>
        <fullName evidence="2">Predicted ATPase</fullName>
    </submittedName>
</protein>